<dbReference type="PIRSF" id="PIRSF028743">
    <property type="entry name" value="GvpO_protein"/>
    <property type="match status" value="1"/>
</dbReference>
<protein>
    <recommendedName>
        <fullName evidence="4">Gas vesicle protein</fullName>
    </recommendedName>
</protein>
<name>A0A852ZUV8_9ACTN</name>
<dbReference type="RefSeq" id="WP_179813870.1">
    <property type="nucleotide sequence ID" value="NZ_JACBZD010000001.1"/>
</dbReference>
<organism evidence="2 3">
    <name type="scientific">Allostreptomyces psammosilenae</name>
    <dbReference type="NCBI Taxonomy" id="1892865"/>
    <lineage>
        <taxon>Bacteria</taxon>
        <taxon>Bacillati</taxon>
        <taxon>Actinomycetota</taxon>
        <taxon>Actinomycetes</taxon>
        <taxon>Kitasatosporales</taxon>
        <taxon>Streptomycetaceae</taxon>
        <taxon>Allostreptomyces</taxon>
    </lineage>
</organism>
<dbReference type="Pfam" id="PF05800">
    <property type="entry name" value="GvpO"/>
    <property type="match status" value="1"/>
</dbReference>
<reference evidence="2 3" key="1">
    <citation type="submission" date="2020-07" db="EMBL/GenBank/DDBJ databases">
        <title>Sequencing the genomes of 1000 actinobacteria strains.</title>
        <authorList>
            <person name="Klenk H.-P."/>
        </authorList>
    </citation>
    <scope>NUCLEOTIDE SEQUENCE [LARGE SCALE GENOMIC DNA]</scope>
    <source>
        <strain evidence="2 3">DSM 42178</strain>
    </source>
</reference>
<dbReference type="Proteomes" id="UP000567795">
    <property type="component" value="Unassembled WGS sequence"/>
</dbReference>
<accession>A0A852ZUV8</accession>
<evidence type="ECO:0000313" key="2">
    <source>
        <dbReference type="EMBL" id="NYI05060.1"/>
    </source>
</evidence>
<feature type="region of interest" description="Disordered" evidence="1">
    <location>
        <begin position="1"/>
        <end position="53"/>
    </location>
</feature>
<dbReference type="GO" id="GO:0031412">
    <property type="term" value="P:gas vesicle organization"/>
    <property type="evidence" value="ECO:0007669"/>
    <property type="project" value="InterPro"/>
</dbReference>
<feature type="compositionally biased region" description="Basic and acidic residues" evidence="1">
    <location>
        <begin position="1"/>
        <end position="21"/>
    </location>
</feature>
<keyword evidence="3" id="KW-1185">Reference proteome</keyword>
<comment type="caution">
    <text evidence="2">The sequence shown here is derived from an EMBL/GenBank/DDBJ whole genome shotgun (WGS) entry which is preliminary data.</text>
</comment>
<evidence type="ECO:0008006" key="4">
    <source>
        <dbReference type="Google" id="ProtNLM"/>
    </source>
</evidence>
<evidence type="ECO:0000313" key="3">
    <source>
        <dbReference type="Proteomes" id="UP000567795"/>
    </source>
</evidence>
<dbReference type="EMBL" id="JACBZD010000001">
    <property type="protein sequence ID" value="NYI05060.1"/>
    <property type="molecule type" value="Genomic_DNA"/>
</dbReference>
<evidence type="ECO:0000256" key="1">
    <source>
        <dbReference type="SAM" id="MobiDB-lite"/>
    </source>
</evidence>
<gene>
    <name evidence="2" type="ORF">FHU37_002003</name>
</gene>
<sequence length="135" mass="14947">MSTRDQDADNGDTRRPRHEDAGSEATGTNAPTGERRHAHEVRHRPARPRRVSAARAMRGAAEQLAGLIGTAPESVSALRPTEDGWEADVEVVELERIPDSTSVMASYRVNLDADGELVGYERRRRYARGQTDRRG</sequence>
<dbReference type="InterPro" id="IPR008634">
    <property type="entry name" value="Gas-vesicle_GvpO"/>
</dbReference>
<dbReference type="AlphaFoldDB" id="A0A852ZUV8"/>
<proteinExistence type="predicted"/>
<feature type="compositionally biased region" description="Basic residues" evidence="1">
    <location>
        <begin position="36"/>
        <end position="52"/>
    </location>
</feature>